<evidence type="ECO:0008006" key="5">
    <source>
        <dbReference type="Google" id="ProtNLM"/>
    </source>
</evidence>
<dbReference type="AlphaFoldDB" id="A0AAI8QG99"/>
<gene>
    <name evidence="1" type="ORF">HCBAA847_0218</name>
    <name evidence="2" type="ORF">HCCG_01977</name>
</gene>
<proteinExistence type="predicted"/>
<evidence type="ECO:0000313" key="1">
    <source>
        <dbReference type="EMBL" id="BAM31468.1"/>
    </source>
</evidence>
<dbReference type="Proteomes" id="UP000005755">
    <property type="component" value="Unassembled WGS sequence"/>
</dbReference>
<sequence length="95" mass="11108">MIKVVIEKKADKFLSKLLRGNQQQVALSIFNFLYNQLPNLESDPRFLANAKHLKGFDDNRYRWRFGNYRVIGTVNANGEITIIQIIEITYRQGAY</sequence>
<dbReference type="EMBL" id="DS990393">
    <property type="protein sequence ID" value="EFR47429.1"/>
    <property type="molecule type" value="Genomic_DNA"/>
</dbReference>
<reference evidence="2" key="1">
    <citation type="submission" date="2008-08" db="EMBL/GenBank/DDBJ databases">
        <title>Annotation of Helicobacter cinaedi strain CCUG 18818.</title>
        <authorList>
            <consortium name="The Broad Institute Genome Sequencing Platform"/>
            <person name="Fox J.G."/>
            <person name="Shen Z."/>
            <person name="Charoenlap N."/>
            <person name="Schauer D.B."/>
            <person name="Ward D."/>
            <person name="Mehta T."/>
            <person name="Young S."/>
            <person name="Jaffe D."/>
            <person name="Gnerre S."/>
            <person name="Berlin A."/>
            <person name="Heiman D."/>
            <person name="Hepburn T."/>
            <person name="Shea T."/>
            <person name="Sykes S."/>
            <person name="Alvarado L."/>
            <person name="Kodira C."/>
            <person name="Borodovsky M."/>
            <person name="Lander E."/>
            <person name="Galagan J."/>
            <person name="Nusbaum C."/>
            <person name="Birren B."/>
        </authorList>
    </citation>
    <scope>NUCLEOTIDE SEQUENCE</scope>
    <source>
        <strain evidence="2">CCUG 18818</strain>
    </source>
</reference>
<dbReference type="Gene3D" id="3.30.2310.20">
    <property type="entry name" value="RelE-like"/>
    <property type="match status" value="1"/>
</dbReference>
<dbReference type="EMBL" id="AP012492">
    <property type="protein sequence ID" value="BAM31468.1"/>
    <property type="molecule type" value="Genomic_DNA"/>
</dbReference>
<reference evidence="1 4" key="2">
    <citation type="journal article" date="2012" name="J. Bacteriol.">
        <title>Complete Genome Sequence of Helicobacter cinaedi Type Strain ATCC BAA-847.</title>
        <authorList>
            <person name="Miyoshi-Akiyama T."/>
            <person name="Takeshita N."/>
            <person name="Ohmagari N."/>
            <person name="Kirikae T."/>
        </authorList>
    </citation>
    <scope>NUCLEOTIDE SEQUENCE [LARGE SCALE GENOMIC DNA]</scope>
    <source>
        <strain evidence="1 4">ATCC BAA-847</strain>
    </source>
</reference>
<dbReference type="RefSeq" id="WP_002957317.1">
    <property type="nucleotide sequence ID" value="NC_020555.1"/>
</dbReference>
<evidence type="ECO:0000313" key="4">
    <source>
        <dbReference type="Proteomes" id="UP000006036"/>
    </source>
</evidence>
<organism evidence="1 4">
    <name type="scientific">Helicobacter cinaedi CCUG 18818 = ATCC BAA-847</name>
    <dbReference type="NCBI Taxonomy" id="537971"/>
    <lineage>
        <taxon>Bacteria</taxon>
        <taxon>Pseudomonadati</taxon>
        <taxon>Campylobacterota</taxon>
        <taxon>Epsilonproteobacteria</taxon>
        <taxon>Campylobacterales</taxon>
        <taxon>Helicobacteraceae</taxon>
        <taxon>Helicobacter</taxon>
    </lineage>
</organism>
<dbReference type="Proteomes" id="UP000006036">
    <property type="component" value="Chromosome 1"/>
</dbReference>
<dbReference type="InterPro" id="IPR035093">
    <property type="entry name" value="RelE/ParE_toxin_dom_sf"/>
</dbReference>
<evidence type="ECO:0000313" key="2">
    <source>
        <dbReference type="EMBL" id="EFR47429.1"/>
    </source>
</evidence>
<reference evidence="1" key="3">
    <citation type="submission" date="2012-07" db="EMBL/GenBank/DDBJ databases">
        <authorList>
            <person name="Akiyama T."/>
            <person name="Takeshita N."/>
            <person name="Ohmagari N."/>
            <person name="Kirikae T."/>
        </authorList>
    </citation>
    <scope>NUCLEOTIDE SEQUENCE</scope>
    <source>
        <strain evidence="1">ATCC BAA-847</strain>
    </source>
</reference>
<protein>
    <recommendedName>
        <fullName evidence="5">Type II toxin-antitoxin system RelE/ParE family toxin</fullName>
    </recommendedName>
</protein>
<accession>A0AAI8QG99</accession>
<reference evidence="3" key="4">
    <citation type="journal article" date="2014" name="Genome Announc.">
        <title>Draft genome sequences of six enterohepatic helicobacter species isolated from humans and one from rhesus macaques.</title>
        <authorList>
            <person name="Shen Z."/>
            <person name="Sheh A."/>
            <person name="Young S.K."/>
            <person name="Abouelliel A."/>
            <person name="Ward D.V."/>
            <person name="Earl A.M."/>
            <person name="Fox J.G."/>
        </authorList>
    </citation>
    <scope>NUCLEOTIDE SEQUENCE [LARGE SCALE GENOMIC DNA]</scope>
    <source>
        <strain evidence="3">CCUG 18818</strain>
    </source>
</reference>
<dbReference type="KEGG" id="hcb:HCBAA847_0218"/>
<name>A0AAI8QG99_9HELI</name>
<dbReference type="SUPFAM" id="SSF143011">
    <property type="entry name" value="RelE-like"/>
    <property type="match status" value="1"/>
</dbReference>
<keyword evidence="3" id="KW-1185">Reference proteome</keyword>
<evidence type="ECO:0000313" key="3">
    <source>
        <dbReference type="Proteomes" id="UP000005755"/>
    </source>
</evidence>